<proteinExistence type="predicted"/>
<accession>C0ESA6</accession>
<sequence length="39" mass="4395">MNTRLYTLVSKPCSEATNIGSFIYCELSLAAEVKSEFMF</sequence>
<organism evidence="1 2">
    <name type="scientific">Anaerobutyricum hallii DSM 3353</name>
    <dbReference type="NCBI Taxonomy" id="411469"/>
    <lineage>
        <taxon>Bacteria</taxon>
        <taxon>Bacillati</taxon>
        <taxon>Bacillota</taxon>
        <taxon>Clostridia</taxon>
        <taxon>Lachnospirales</taxon>
        <taxon>Lachnospiraceae</taxon>
        <taxon>Anaerobutyricum</taxon>
    </lineage>
</organism>
<reference evidence="1 2" key="2">
    <citation type="submission" date="2009-02" db="EMBL/GenBank/DDBJ databases">
        <title>Draft genome sequence of Eubacterium hallii (DSM 3353).</title>
        <authorList>
            <person name="Sudarsanam P."/>
            <person name="Ley R."/>
            <person name="Guruge J."/>
            <person name="Turnbaugh P.J."/>
            <person name="Mahowald M."/>
            <person name="Liep D."/>
            <person name="Gordon J."/>
        </authorList>
    </citation>
    <scope>NUCLEOTIDE SEQUENCE [LARGE SCALE GENOMIC DNA]</scope>
    <source>
        <strain evidence="1 2">DSM 3353</strain>
    </source>
</reference>
<evidence type="ECO:0000313" key="1">
    <source>
        <dbReference type="EMBL" id="EEG37853.1"/>
    </source>
</evidence>
<gene>
    <name evidence="1" type="ORF">EUBHAL_00277</name>
</gene>
<reference evidence="1 2" key="1">
    <citation type="submission" date="2009-01" db="EMBL/GenBank/DDBJ databases">
        <authorList>
            <person name="Fulton L."/>
            <person name="Clifton S."/>
            <person name="Fulton B."/>
            <person name="Xu J."/>
            <person name="Minx P."/>
            <person name="Pepin K.H."/>
            <person name="Johnson M."/>
            <person name="Bhonagiri V."/>
            <person name="Nash W.E."/>
            <person name="Mardis E.R."/>
            <person name="Wilson R.K."/>
        </authorList>
    </citation>
    <scope>NUCLEOTIDE SEQUENCE [LARGE SCALE GENOMIC DNA]</scope>
    <source>
        <strain evidence="1 2">DSM 3353</strain>
    </source>
</reference>
<dbReference type="Proteomes" id="UP000003174">
    <property type="component" value="Unassembled WGS sequence"/>
</dbReference>
<name>C0ESA6_9FIRM</name>
<evidence type="ECO:0000313" key="2">
    <source>
        <dbReference type="Proteomes" id="UP000003174"/>
    </source>
</evidence>
<dbReference type="AlphaFoldDB" id="C0ESA6"/>
<dbReference type="EMBL" id="ACEP01000016">
    <property type="protein sequence ID" value="EEG37853.1"/>
    <property type="molecule type" value="Genomic_DNA"/>
</dbReference>
<comment type="caution">
    <text evidence="1">The sequence shown here is derived from an EMBL/GenBank/DDBJ whole genome shotgun (WGS) entry which is preliminary data.</text>
</comment>
<protein>
    <submittedName>
        <fullName evidence="1">Uncharacterized protein</fullName>
    </submittedName>
</protein>